<comment type="caution">
    <text evidence="1">The sequence shown here is derived from an EMBL/GenBank/DDBJ whole genome shotgun (WGS) entry which is preliminary data.</text>
</comment>
<dbReference type="EMBL" id="CABFNS010000872">
    <property type="protein sequence ID" value="VUC33877.1"/>
    <property type="molecule type" value="Genomic_DNA"/>
</dbReference>
<accession>A0ABY6UR65</accession>
<gene>
    <name evidence="1" type="ORF">CLO192961_LOCUS362883</name>
</gene>
<name>A0ABY6UR65_BIOOC</name>
<organism evidence="1 2">
    <name type="scientific">Bionectria ochroleuca</name>
    <name type="common">Gliocladium roseum</name>
    <dbReference type="NCBI Taxonomy" id="29856"/>
    <lineage>
        <taxon>Eukaryota</taxon>
        <taxon>Fungi</taxon>
        <taxon>Dikarya</taxon>
        <taxon>Ascomycota</taxon>
        <taxon>Pezizomycotina</taxon>
        <taxon>Sordariomycetes</taxon>
        <taxon>Hypocreomycetidae</taxon>
        <taxon>Hypocreales</taxon>
        <taxon>Bionectriaceae</taxon>
        <taxon>Clonostachys</taxon>
    </lineage>
</organism>
<dbReference type="SUPFAM" id="SSF81383">
    <property type="entry name" value="F-box domain"/>
    <property type="match status" value="1"/>
</dbReference>
<protein>
    <recommendedName>
        <fullName evidence="3">F-box domain-containing protein</fullName>
    </recommendedName>
</protein>
<dbReference type="InterPro" id="IPR036047">
    <property type="entry name" value="F-box-like_dom_sf"/>
</dbReference>
<proteinExistence type="predicted"/>
<evidence type="ECO:0008006" key="3">
    <source>
        <dbReference type="Google" id="ProtNLM"/>
    </source>
</evidence>
<reference evidence="1 2" key="1">
    <citation type="submission" date="2019-06" db="EMBL/GenBank/DDBJ databases">
        <authorList>
            <person name="Broberg M."/>
        </authorList>
    </citation>
    <scope>NUCLEOTIDE SEQUENCE [LARGE SCALE GENOMIC DNA]</scope>
</reference>
<sequence>MSDNGGTENLGSSFERLPTETLWKIASFCNHWDIVALASTSSGMRFKVLPLVHKKGSLLGRQYSLRQQLTDFLGHKPSVDSRVYTTIRSSAAIAVQERPHDRGLWTDLYLDTAPNQFASQLPSRIFAALQAMPNLRSLSL</sequence>
<keyword evidence="2" id="KW-1185">Reference proteome</keyword>
<evidence type="ECO:0000313" key="2">
    <source>
        <dbReference type="Proteomes" id="UP000766486"/>
    </source>
</evidence>
<evidence type="ECO:0000313" key="1">
    <source>
        <dbReference type="EMBL" id="VUC33877.1"/>
    </source>
</evidence>
<dbReference type="Proteomes" id="UP000766486">
    <property type="component" value="Unassembled WGS sequence"/>
</dbReference>